<dbReference type="SUPFAM" id="SSF63867">
    <property type="entry name" value="MoeA C-terminal domain-like"/>
    <property type="match status" value="1"/>
</dbReference>
<dbReference type="Pfam" id="PF12727">
    <property type="entry name" value="PBP_like"/>
    <property type="match status" value="1"/>
</dbReference>
<dbReference type="UniPathway" id="UPA00344"/>
<dbReference type="Gene3D" id="2.170.190.11">
    <property type="entry name" value="Molybdopterin biosynthesis moea protein, domain 3"/>
    <property type="match status" value="1"/>
</dbReference>
<dbReference type="PANTHER" id="PTHR10192:SF16">
    <property type="entry name" value="MOLYBDOPTERIN MOLYBDENUMTRANSFERASE"/>
    <property type="match status" value="1"/>
</dbReference>
<dbReference type="PANTHER" id="PTHR10192">
    <property type="entry name" value="MOLYBDOPTERIN BIOSYNTHESIS PROTEIN"/>
    <property type="match status" value="1"/>
</dbReference>
<reference evidence="4 5" key="1">
    <citation type="submission" date="2016-10" db="EMBL/GenBank/DDBJ databases">
        <authorList>
            <person name="Varghese N."/>
            <person name="Submissions S."/>
        </authorList>
    </citation>
    <scope>NUCLEOTIDE SEQUENCE [LARGE SCALE GENOMIC DNA]</scope>
    <source>
        <strain evidence="4 5">DSM 2373</strain>
    </source>
</reference>
<dbReference type="GO" id="GO:0061599">
    <property type="term" value="F:molybdopterin molybdotransferase activity"/>
    <property type="evidence" value="ECO:0007669"/>
    <property type="project" value="TreeGrafter"/>
</dbReference>
<gene>
    <name evidence="4" type="ORF">SAMN04488571_11333</name>
</gene>
<name>A0A1G9C938_9EURY</name>
<dbReference type="InterPro" id="IPR008284">
    <property type="entry name" value="MoCF_biosynth_CS"/>
</dbReference>
<dbReference type="RefSeq" id="WP_066958854.1">
    <property type="nucleotide sequence ID" value="NZ_BCNX01000017.1"/>
</dbReference>
<dbReference type="GO" id="GO:0006777">
    <property type="term" value="P:Mo-molybdopterin cofactor biosynthetic process"/>
    <property type="evidence" value="ECO:0007669"/>
    <property type="project" value="UniProtKB-KW"/>
</dbReference>
<feature type="domain" description="MoaB/Mog" evidence="3">
    <location>
        <begin position="168"/>
        <end position="305"/>
    </location>
</feature>
<dbReference type="EMBL" id="FNFT01000013">
    <property type="protein sequence ID" value="SDK48180.1"/>
    <property type="molecule type" value="Genomic_DNA"/>
</dbReference>
<dbReference type="InterPro" id="IPR036135">
    <property type="entry name" value="MoeA_linker/N_sf"/>
</dbReference>
<dbReference type="SUPFAM" id="SSF53850">
    <property type="entry name" value="Periplasmic binding protein-like II"/>
    <property type="match status" value="1"/>
</dbReference>
<organism evidence="4 5">
    <name type="scientific">Methanoculleus thermophilus</name>
    <dbReference type="NCBI Taxonomy" id="2200"/>
    <lineage>
        <taxon>Archaea</taxon>
        <taxon>Methanobacteriati</taxon>
        <taxon>Methanobacteriota</taxon>
        <taxon>Stenosarchaea group</taxon>
        <taxon>Methanomicrobia</taxon>
        <taxon>Methanomicrobiales</taxon>
        <taxon>Methanomicrobiaceae</taxon>
        <taxon>Methanoculleus</taxon>
    </lineage>
</organism>
<dbReference type="GO" id="GO:0005829">
    <property type="term" value="C:cytosol"/>
    <property type="evidence" value="ECO:0007669"/>
    <property type="project" value="TreeGrafter"/>
</dbReference>
<accession>A0A1G9C938</accession>
<proteinExistence type="predicted"/>
<protein>
    <submittedName>
        <fullName evidence="4">Putative molybdopterin biosynthesis protein</fullName>
    </submittedName>
</protein>
<evidence type="ECO:0000313" key="4">
    <source>
        <dbReference type="EMBL" id="SDK48180.1"/>
    </source>
</evidence>
<dbReference type="Pfam" id="PF03454">
    <property type="entry name" value="MoeA_C"/>
    <property type="match status" value="1"/>
</dbReference>
<dbReference type="Gene3D" id="3.90.105.10">
    <property type="entry name" value="Molybdopterin biosynthesis moea protein, domain 2"/>
    <property type="match status" value="1"/>
</dbReference>
<dbReference type="CDD" id="cd00887">
    <property type="entry name" value="MoeA"/>
    <property type="match status" value="1"/>
</dbReference>
<sequence>MPRRYLNLTPLSEALAAMRAAFPPEEHAETVPLRQAVDRVTAKPIYAAYSVPETDIAKFDGYAVKSRETLGAQDQRPLPLTEYARVNTGDLIPPSFDAVVMIEDTWDDGGIPWIRKSASSGQNVRHAGEDIRAGELVLPKGHRIRSFDIGALATYGITRVCVRSVRIGIIPTGSDLVPLGVAPAPGQTIETNTLMAEAYLTRMGATCCRYGIVPDDPDLIRPALEKALVENDLVILSAGSSAGTRDYSREVVEALGEIIFHGIAVRPGKPVLLARVNGKPVIGMPGYPVAAQTILREVVGNLLEWWGLSAPQAEELDVRLSRRLASDLGFDEFIPVSIGRVSGTCWATPHPRGGGIQMAVVRANGYLHIPADREGIEAGEEVRVRLTVPPATIARTLICVGQRDLALGELGNCLADAGYLLHCCNASTIGAVLALRGNTCHAAAVALPETRSAWNDHVLRFLPDVDLLRLQVARTELGIASTGHLDPADLASLRFVNRPKGTPARTLFDEWLDGQGLDAGGISGYGHEIRTHSAVVAAISSGNADAGVCTAHMAREAGLRFTPLGYESYDLVIRKELAADDGVAALIRAAHSPELRALLRAAGRAPVDGASGDVLPA</sequence>
<dbReference type="InterPro" id="IPR024370">
    <property type="entry name" value="PBP_domain"/>
</dbReference>
<evidence type="ECO:0000256" key="1">
    <source>
        <dbReference type="ARBA" id="ARBA00005046"/>
    </source>
</evidence>
<evidence type="ECO:0000313" key="5">
    <source>
        <dbReference type="Proteomes" id="UP000326500"/>
    </source>
</evidence>
<keyword evidence="5" id="KW-1185">Reference proteome</keyword>
<dbReference type="InterPro" id="IPR036688">
    <property type="entry name" value="MoeA_C_domain_IV_sf"/>
</dbReference>
<evidence type="ECO:0000259" key="3">
    <source>
        <dbReference type="SMART" id="SM00852"/>
    </source>
</evidence>
<dbReference type="PROSITE" id="PS01079">
    <property type="entry name" value="MOCF_BIOSYNTHESIS_2"/>
    <property type="match status" value="1"/>
</dbReference>
<keyword evidence="2" id="KW-0501">Molybdenum cofactor biosynthesis</keyword>
<dbReference type="SMART" id="SM00852">
    <property type="entry name" value="MoCF_biosynth"/>
    <property type="match status" value="1"/>
</dbReference>
<dbReference type="SUPFAM" id="SSF63882">
    <property type="entry name" value="MoeA N-terminal region -like"/>
    <property type="match status" value="1"/>
</dbReference>
<dbReference type="OrthoDB" id="31371at2157"/>
<dbReference type="Gene3D" id="3.40.980.10">
    <property type="entry name" value="MoaB/Mog-like domain"/>
    <property type="match status" value="1"/>
</dbReference>
<dbReference type="Proteomes" id="UP000326500">
    <property type="component" value="Unassembled WGS sequence"/>
</dbReference>
<dbReference type="SUPFAM" id="SSF53218">
    <property type="entry name" value="Molybdenum cofactor biosynthesis proteins"/>
    <property type="match status" value="1"/>
</dbReference>
<dbReference type="InterPro" id="IPR036425">
    <property type="entry name" value="MoaB/Mog-like_dom_sf"/>
</dbReference>
<evidence type="ECO:0000256" key="2">
    <source>
        <dbReference type="ARBA" id="ARBA00023150"/>
    </source>
</evidence>
<dbReference type="InterPro" id="IPR005111">
    <property type="entry name" value="MoeA_C_domain_IV"/>
</dbReference>
<dbReference type="Pfam" id="PF00994">
    <property type="entry name" value="MoCF_biosynth"/>
    <property type="match status" value="1"/>
</dbReference>
<dbReference type="InterPro" id="IPR038987">
    <property type="entry name" value="MoeA-like"/>
</dbReference>
<dbReference type="Gene3D" id="2.40.340.10">
    <property type="entry name" value="MoeA, C-terminal, domain IV"/>
    <property type="match status" value="1"/>
</dbReference>
<dbReference type="NCBIfam" id="TIGR00177">
    <property type="entry name" value="molyb_syn"/>
    <property type="match status" value="1"/>
</dbReference>
<dbReference type="NCBIfam" id="NF011068">
    <property type="entry name" value="PRK14498.1"/>
    <property type="match status" value="1"/>
</dbReference>
<dbReference type="InterPro" id="IPR005110">
    <property type="entry name" value="MoeA_linker/N"/>
</dbReference>
<dbReference type="InterPro" id="IPR001453">
    <property type="entry name" value="MoaB/Mog_dom"/>
</dbReference>
<dbReference type="STRING" id="2200.GCA_001571405_02279"/>
<dbReference type="AlphaFoldDB" id="A0A1G9C938"/>
<dbReference type="Pfam" id="PF03453">
    <property type="entry name" value="MoeA_N"/>
    <property type="match status" value="1"/>
</dbReference>
<comment type="pathway">
    <text evidence="1">Cofactor biosynthesis; molybdopterin biosynthesis.</text>
</comment>